<sequence length="167" mass="19219">MHIPPYYKKKSWQRFLVGTFFGAVIGYCVLLYMYGNMYEDLLEQTIELQSKVDALQDQNKALLQDKEDLNQQTKESDTVKTIEISISNEAELKMDKLIVHQLEVLIKEEISHIIGQDVDTVAESIELLESTIENKSFDVDDMTYKFTTIKTSITDEVKLTLEAEIEG</sequence>
<dbReference type="KEGG" id="vne:CFK40_08285"/>
<reference evidence="4 5" key="1">
    <citation type="journal article" date="2003" name="Int. J. Syst. Evol. Microbiol.">
        <title>Virgibacillus carmonensis sp. nov., Virgibacillus necropolis sp. nov. and Virgibacillus picturae sp. nov., three novel species isolated from deteriorated mural paintings, transfer of the species of the genus salibacillus to Virgibacillus, as Virgibacillus marismortui comb. nov. and Virgibacillus salexigens comb. nov., and emended description of the genus Virgibacillus.</title>
        <authorList>
            <person name="Heyrman J."/>
            <person name="Logan N.A."/>
            <person name="Busse H.J."/>
            <person name="Balcaen A."/>
            <person name="Lebbe L."/>
            <person name="Rodriguez-Diaz M."/>
            <person name="Swings J."/>
            <person name="De Vos P."/>
        </authorList>
    </citation>
    <scope>NUCLEOTIDE SEQUENCE [LARGE SCALE GENOMIC DNA]</scope>
    <source>
        <strain evidence="4 5">LMG 19488</strain>
    </source>
</reference>
<keyword evidence="2" id="KW-0812">Transmembrane</keyword>
<evidence type="ECO:0000313" key="5">
    <source>
        <dbReference type="Proteomes" id="UP000204391"/>
    </source>
</evidence>
<dbReference type="AlphaFoldDB" id="A0A221MBL9"/>
<dbReference type="InterPro" id="IPR048198">
    <property type="entry name" value="YtrI"/>
</dbReference>
<keyword evidence="2" id="KW-1133">Transmembrane helix</keyword>
<keyword evidence="1" id="KW-0175">Coiled coil</keyword>
<dbReference type="InterPro" id="IPR058620">
    <property type="entry name" value="YtrI_C"/>
</dbReference>
<evidence type="ECO:0000313" key="4">
    <source>
        <dbReference type="EMBL" id="ASN05009.1"/>
    </source>
</evidence>
<proteinExistence type="predicted"/>
<dbReference type="NCBIfam" id="NF041479">
    <property type="entry name" value="spor_membprot_YtrI"/>
    <property type="match status" value="1"/>
</dbReference>
<protein>
    <recommendedName>
        <fullName evidence="3">Sporulation membrane protein YtrI C-terminal domain-containing protein</fullName>
    </recommendedName>
</protein>
<evidence type="ECO:0000256" key="2">
    <source>
        <dbReference type="SAM" id="Phobius"/>
    </source>
</evidence>
<gene>
    <name evidence="4" type="ORF">CFK40_08285</name>
</gene>
<keyword evidence="2" id="KW-0472">Membrane</keyword>
<feature type="coiled-coil region" evidence="1">
    <location>
        <begin position="38"/>
        <end position="75"/>
    </location>
</feature>
<dbReference type="Pfam" id="PF26347">
    <property type="entry name" value="YtrI_sporulation"/>
    <property type="match status" value="1"/>
</dbReference>
<evidence type="ECO:0000259" key="3">
    <source>
        <dbReference type="Pfam" id="PF26347"/>
    </source>
</evidence>
<organism evidence="4 5">
    <name type="scientific">Virgibacillus necropolis</name>
    <dbReference type="NCBI Taxonomy" id="163877"/>
    <lineage>
        <taxon>Bacteria</taxon>
        <taxon>Bacillati</taxon>
        <taxon>Bacillota</taxon>
        <taxon>Bacilli</taxon>
        <taxon>Bacillales</taxon>
        <taxon>Bacillaceae</taxon>
        <taxon>Virgibacillus</taxon>
    </lineage>
</organism>
<keyword evidence="5" id="KW-1185">Reference proteome</keyword>
<dbReference type="EMBL" id="CP022437">
    <property type="protein sequence ID" value="ASN05009.1"/>
    <property type="molecule type" value="Genomic_DNA"/>
</dbReference>
<dbReference type="OrthoDB" id="2691164at2"/>
<evidence type="ECO:0000256" key="1">
    <source>
        <dbReference type="SAM" id="Coils"/>
    </source>
</evidence>
<accession>A0A221MBL9</accession>
<dbReference type="RefSeq" id="WP_089531860.1">
    <property type="nucleotide sequence ID" value="NZ_CP022437.1"/>
</dbReference>
<feature type="domain" description="Sporulation membrane protein YtrI C-terminal" evidence="3">
    <location>
        <begin position="80"/>
        <end position="164"/>
    </location>
</feature>
<name>A0A221MBL9_9BACI</name>
<feature type="transmembrane region" description="Helical" evidence="2">
    <location>
        <begin position="12"/>
        <end position="34"/>
    </location>
</feature>
<dbReference type="Proteomes" id="UP000204391">
    <property type="component" value="Chromosome"/>
</dbReference>